<reference evidence="2" key="1">
    <citation type="submission" date="2014-09" db="EMBL/GenBank/DDBJ databases">
        <authorList>
            <person name="Sharma Rahul"/>
            <person name="Thines Marco"/>
        </authorList>
    </citation>
    <scope>NUCLEOTIDE SEQUENCE [LARGE SCALE GENOMIC DNA]</scope>
</reference>
<keyword evidence="2" id="KW-1185">Reference proteome</keyword>
<protein>
    <submittedName>
        <fullName evidence="1">Uncharacterized protein</fullName>
    </submittedName>
</protein>
<accession>A0A0P1B2S8</accession>
<evidence type="ECO:0000313" key="1">
    <source>
        <dbReference type="EMBL" id="CEG47736.1"/>
    </source>
</evidence>
<evidence type="ECO:0000313" key="2">
    <source>
        <dbReference type="Proteomes" id="UP000054928"/>
    </source>
</evidence>
<sequence>MYSMAKTKQDIVRKLAGESLVSCSEALTLKSMYEADNVGLLLVLCGKPFICVPVMRTW</sequence>
<organism evidence="1 2">
    <name type="scientific">Plasmopara halstedii</name>
    <name type="common">Downy mildew of sunflower</name>
    <dbReference type="NCBI Taxonomy" id="4781"/>
    <lineage>
        <taxon>Eukaryota</taxon>
        <taxon>Sar</taxon>
        <taxon>Stramenopiles</taxon>
        <taxon>Oomycota</taxon>
        <taxon>Peronosporomycetes</taxon>
        <taxon>Peronosporales</taxon>
        <taxon>Peronosporaceae</taxon>
        <taxon>Plasmopara</taxon>
    </lineage>
</organism>
<dbReference type="RefSeq" id="XP_024584105.1">
    <property type="nucleotide sequence ID" value="XM_024718736.1"/>
</dbReference>
<proteinExistence type="predicted"/>
<dbReference type="Proteomes" id="UP000054928">
    <property type="component" value="Unassembled WGS sequence"/>
</dbReference>
<dbReference type="AlphaFoldDB" id="A0A0P1B2S8"/>
<name>A0A0P1B2S8_PLAHL</name>
<dbReference type="EMBL" id="CCYD01002707">
    <property type="protein sequence ID" value="CEG47736.1"/>
    <property type="molecule type" value="Genomic_DNA"/>
</dbReference>
<dbReference type="GeneID" id="36399934"/>